<accession>A0A2N9EXK5</accession>
<feature type="region of interest" description="Disordered" evidence="1">
    <location>
        <begin position="1"/>
        <end position="84"/>
    </location>
</feature>
<evidence type="ECO:0000256" key="1">
    <source>
        <dbReference type="SAM" id="MobiDB-lite"/>
    </source>
</evidence>
<protein>
    <submittedName>
        <fullName evidence="2">Uncharacterized protein</fullName>
    </submittedName>
</protein>
<feature type="compositionally biased region" description="Low complexity" evidence="1">
    <location>
        <begin position="11"/>
        <end position="26"/>
    </location>
</feature>
<dbReference type="EMBL" id="OIVN01000400">
    <property type="protein sequence ID" value="SPC79588.1"/>
    <property type="molecule type" value="Genomic_DNA"/>
</dbReference>
<gene>
    <name evidence="2" type="ORF">FSB_LOCUS7470</name>
</gene>
<reference evidence="2" key="1">
    <citation type="submission" date="2018-02" db="EMBL/GenBank/DDBJ databases">
        <authorList>
            <person name="Cohen D.B."/>
            <person name="Kent A.D."/>
        </authorList>
    </citation>
    <scope>NUCLEOTIDE SEQUENCE</scope>
</reference>
<feature type="compositionally biased region" description="Basic and acidic residues" evidence="1">
    <location>
        <begin position="1"/>
        <end position="10"/>
    </location>
</feature>
<sequence length="84" mass="8656">MTPTLEEHLAAESAAEAAASQPIEPAPESESDDSDSRPLTDTFPESDDSDRGTLKDTSPESESTGSNGVGGNEESSADAMIKEA</sequence>
<proteinExistence type="predicted"/>
<name>A0A2N9EXK5_FAGSY</name>
<feature type="compositionally biased region" description="Basic and acidic residues" evidence="1">
    <location>
        <begin position="49"/>
        <end position="58"/>
    </location>
</feature>
<evidence type="ECO:0000313" key="2">
    <source>
        <dbReference type="EMBL" id="SPC79588.1"/>
    </source>
</evidence>
<organism evidence="2">
    <name type="scientific">Fagus sylvatica</name>
    <name type="common">Beechnut</name>
    <dbReference type="NCBI Taxonomy" id="28930"/>
    <lineage>
        <taxon>Eukaryota</taxon>
        <taxon>Viridiplantae</taxon>
        <taxon>Streptophyta</taxon>
        <taxon>Embryophyta</taxon>
        <taxon>Tracheophyta</taxon>
        <taxon>Spermatophyta</taxon>
        <taxon>Magnoliopsida</taxon>
        <taxon>eudicotyledons</taxon>
        <taxon>Gunneridae</taxon>
        <taxon>Pentapetalae</taxon>
        <taxon>rosids</taxon>
        <taxon>fabids</taxon>
        <taxon>Fagales</taxon>
        <taxon>Fagaceae</taxon>
        <taxon>Fagus</taxon>
    </lineage>
</organism>
<dbReference type="AlphaFoldDB" id="A0A2N9EXK5"/>